<dbReference type="InterPro" id="IPR049730">
    <property type="entry name" value="SNF2/RAD54-like_C"/>
</dbReference>
<dbReference type="EMBL" id="CAMXCT020001369">
    <property type="protein sequence ID" value="CAL1142825.1"/>
    <property type="molecule type" value="Genomic_DNA"/>
</dbReference>
<dbReference type="InterPro" id="IPR003439">
    <property type="entry name" value="ABC_transporter-like_ATP-bd"/>
</dbReference>
<dbReference type="InterPro" id="IPR001650">
    <property type="entry name" value="Helicase_C-like"/>
</dbReference>
<feature type="region of interest" description="Disordered" evidence="12">
    <location>
        <begin position="1407"/>
        <end position="1441"/>
    </location>
</feature>
<dbReference type="InterPro" id="IPR038718">
    <property type="entry name" value="SNF2-like_sf"/>
</dbReference>
<dbReference type="GO" id="GO:0006534">
    <property type="term" value="P:cysteine metabolic process"/>
    <property type="evidence" value="ECO:0007669"/>
    <property type="project" value="UniProtKB-ARBA"/>
</dbReference>
<reference evidence="21" key="2">
    <citation type="submission" date="2024-04" db="EMBL/GenBank/DDBJ databases">
        <authorList>
            <person name="Chen Y."/>
            <person name="Shah S."/>
            <person name="Dougan E. K."/>
            <person name="Thang M."/>
            <person name="Chan C."/>
        </authorList>
    </citation>
    <scope>NUCLEOTIDE SEQUENCE [LARGE SCALE GENOMIC DNA]</scope>
</reference>
<feature type="domain" description="Helicase C-terminal" evidence="19">
    <location>
        <begin position="2769"/>
        <end position="2952"/>
    </location>
</feature>
<feature type="domain" description="ABC transmembrane type-1" evidence="17">
    <location>
        <begin position="1463"/>
        <end position="1672"/>
    </location>
</feature>
<feature type="transmembrane region" description="Helical" evidence="13">
    <location>
        <begin position="1573"/>
        <end position="1596"/>
    </location>
</feature>
<evidence type="ECO:0000259" key="18">
    <source>
        <dbReference type="PROSITE" id="PS51192"/>
    </source>
</evidence>
<dbReference type="GO" id="GO:0004386">
    <property type="term" value="F:helicase activity"/>
    <property type="evidence" value="ECO:0007669"/>
    <property type="project" value="UniProtKB-KW"/>
</dbReference>
<feature type="region of interest" description="Disordered" evidence="12">
    <location>
        <begin position="141"/>
        <end position="166"/>
    </location>
</feature>
<dbReference type="CDD" id="cd01561">
    <property type="entry name" value="CBS_like"/>
    <property type="match status" value="1"/>
</dbReference>
<feature type="transmembrane region" description="Helical" evidence="13">
    <location>
        <begin position="553"/>
        <end position="575"/>
    </location>
</feature>
<feature type="compositionally biased region" description="Acidic residues" evidence="12">
    <location>
        <begin position="2178"/>
        <end position="2187"/>
    </location>
</feature>
<dbReference type="PROSITE" id="PS50030">
    <property type="entry name" value="UBA"/>
    <property type="match status" value="1"/>
</dbReference>
<dbReference type="EMBL" id="CAMXCT030001369">
    <property type="protein sequence ID" value="CAL4776762.1"/>
    <property type="molecule type" value="Genomic_DNA"/>
</dbReference>
<keyword evidence="6" id="KW-0347">Helicase</keyword>
<dbReference type="GO" id="GO:0044272">
    <property type="term" value="P:sulfur compound biosynthetic process"/>
    <property type="evidence" value="ECO:0007669"/>
    <property type="project" value="UniProtKB-ARBA"/>
</dbReference>
<feature type="compositionally biased region" description="Pro residues" evidence="12">
    <location>
        <begin position="1897"/>
        <end position="1914"/>
    </location>
</feature>
<feature type="transmembrane region" description="Helical" evidence="13">
    <location>
        <begin position="415"/>
        <end position="440"/>
    </location>
</feature>
<dbReference type="SUPFAM" id="SSF53686">
    <property type="entry name" value="Tryptophan synthase beta subunit-like PLP-dependent enzymes"/>
    <property type="match status" value="1"/>
</dbReference>
<comment type="similarity">
    <text evidence="2">Belongs to the cysteine synthase/cystathionine beta-synthase family.</text>
</comment>
<dbReference type="InterPro" id="IPR001841">
    <property type="entry name" value="Znf_RING"/>
</dbReference>
<dbReference type="PANTHER" id="PTHR45626">
    <property type="entry name" value="TRANSCRIPTION TERMINATION FACTOR 2-RELATED"/>
    <property type="match status" value="1"/>
</dbReference>
<evidence type="ECO:0000256" key="7">
    <source>
        <dbReference type="ARBA" id="ARBA00022840"/>
    </source>
</evidence>
<feature type="domain" description="Helicase ATP-binding" evidence="18">
    <location>
        <begin position="2319"/>
        <end position="2516"/>
    </location>
</feature>
<dbReference type="Gene3D" id="1.10.287.810">
    <property type="entry name" value="Mitochondrial import inner membrane translocase subunit tim13 like domains"/>
    <property type="match status" value="1"/>
</dbReference>
<accession>A0A9P1FWN2</accession>
<dbReference type="Gene3D" id="3.40.50.10810">
    <property type="entry name" value="Tandem AAA-ATPase domain"/>
    <property type="match status" value="1"/>
</dbReference>
<dbReference type="GO" id="GO:0016020">
    <property type="term" value="C:membrane"/>
    <property type="evidence" value="ECO:0007669"/>
    <property type="project" value="InterPro"/>
</dbReference>
<proteinExistence type="inferred from homology"/>
<evidence type="ECO:0000256" key="13">
    <source>
        <dbReference type="SAM" id="Phobius"/>
    </source>
</evidence>
<feature type="transmembrane region" description="Helical" evidence="13">
    <location>
        <begin position="1506"/>
        <end position="1529"/>
    </location>
</feature>
<dbReference type="InterPro" id="IPR036052">
    <property type="entry name" value="TrpB-like_PALP_sf"/>
</dbReference>
<feature type="compositionally biased region" description="Polar residues" evidence="12">
    <location>
        <begin position="2165"/>
        <end position="2176"/>
    </location>
</feature>
<feature type="domain" description="RING-type" evidence="15">
    <location>
        <begin position="2688"/>
        <end position="2727"/>
    </location>
</feature>
<dbReference type="InterPro" id="IPR035427">
    <property type="entry name" value="Tim10-like_dom_sf"/>
</dbReference>
<name>A0A9P1FWN2_9DINO</name>
<evidence type="ECO:0000313" key="21">
    <source>
        <dbReference type="EMBL" id="CAL1142825.1"/>
    </source>
</evidence>
<evidence type="ECO:0000313" key="22">
    <source>
        <dbReference type="EMBL" id="CAL4776762.1"/>
    </source>
</evidence>
<dbReference type="GO" id="GO:0006281">
    <property type="term" value="P:DNA repair"/>
    <property type="evidence" value="ECO:0007669"/>
    <property type="project" value="TreeGrafter"/>
</dbReference>
<feature type="transmembrane region" description="Helical" evidence="13">
    <location>
        <begin position="252"/>
        <end position="273"/>
    </location>
</feature>
<dbReference type="CDD" id="cd03250">
    <property type="entry name" value="ABCC_MRP_domain1"/>
    <property type="match status" value="1"/>
</dbReference>
<dbReference type="FunFam" id="3.40.50.1100:FF:000003">
    <property type="entry name" value="Cystathionine beta-synthase"/>
    <property type="match status" value="1"/>
</dbReference>
<dbReference type="GO" id="GO:0005634">
    <property type="term" value="C:nucleus"/>
    <property type="evidence" value="ECO:0007669"/>
    <property type="project" value="TreeGrafter"/>
</dbReference>
<evidence type="ECO:0000259" key="16">
    <source>
        <dbReference type="PROSITE" id="PS50893"/>
    </source>
</evidence>
<dbReference type="GO" id="GO:0016887">
    <property type="term" value="F:ATP hydrolysis activity"/>
    <property type="evidence" value="ECO:0007669"/>
    <property type="project" value="InterPro"/>
</dbReference>
<keyword evidence="4" id="KW-0547">Nucleotide-binding</keyword>
<feature type="compositionally biased region" description="Polar residues" evidence="12">
    <location>
        <begin position="1947"/>
        <end position="1958"/>
    </location>
</feature>
<dbReference type="Gene3D" id="1.20.1560.10">
    <property type="entry name" value="ABC transporter type 1, transmembrane domain"/>
    <property type="match status" value="2"/>
</dbReference>
<dbReference type="Pfam" id="PF00176">
    <property type="entry name" value="SNF2-rel_dom"/>
    <property type="match status" value="1"/>
</dbReference>
<evidence type="ECO:0000256" key="6">
    <source>
        <dbReference type="ARBA" id="ARBA00022806"/>
    </source>
</evidence>
<evidence type="ECO:0000256" key="8">
    <source>
        <dbReference type="ARBA" id="ARBA00022898"/>
    </source>
</evidence>
<dbReference type="SUPFAM" id="SSF52540">
    <property type="entry name" value="P-loop containing nucleoside triphosphate hydrolases"/>
    <property type="match status" value="3"/>
</dbReference>
<dbReference type="InterPro" id="IPR017871">
    <property type="entry name" value="ABC_transporter-like_CS"/>
</dbReference>
<dbReference type="SUPFAM" id="SSF90123">
    <property type="entry name" value="ABC transporter transmembrane region"/>
    <property type="match status" value="2"/>
</dbReference>
<dbReference type="CDD" id="cd18008">
    <property type="entry name" value="DEXDc_SHPRH-like"/>
    <property type="match status" value="1"/>
</dbReference>
<dbReference type="InterPro" id="IPR004217">
    <property type="entry name" value="Tim10-like"/>
</dbReference>
<dbReference type="Pfam" id="PF00291">
    <property type="entry name" value="PALP"/>
    <property type="match status" value="1"/>
</dbReference>
<dbReference type="GO" id="GO:0140359">
    <property type="term" value="F:ABC-type transporter activity"/>
    <property type="evidence" value="ECO:0007669"/>
    <property type="project" value="InterPro"/>
</dbReference>
<feature type="region of interest" description="Disordered" evidence="12">
    <location>
        <begin position="1885"/>
        <end position="1960"/>
    </location>
</feature>
<dbReference type="InterPro" id="IPR013083">
    <property type="entry name" value="Znf_RING/FYVE/PHD"/>
</dbReference>
<evidence type="ECO:0000259" key="15">
    <source>
        <dbReference type="PROSITE" id="PS50089"/>
    </source>
</evidence>
<keyword evidence="5" id="KW-0378">Hydrolase</keyword>
<gene>
    <name evidence="20" type="ORF">C1SCF055_LOCUS16526</name>
</gene>
<evidence type="ECO:0000259" key="14">
    <source>
        <dbReference type="PROSITE" id="PS50030"/>
    </source>
</evidence>
<feature type="transmembrane region" description="Helical" evidence="13">
    <location>
        <begin position="460"/>
        <end position="483"/>
    </location>
</feature>
<dbReference type="InterPro" id="IPR011527">
    <property type="entry name" value="ABC1_TM_dom"/>
</dbReference>
<dbReference type="InterPro" id="IPR050628">
    <property type="entry name" value="SNF2_RAD54_helicase_TF"/>
</dbReference>
<dbReference type="Gene3D" id="3.30.40.10">
    <property type="entry name" value="Zinc/RING finger domain, C3HC4 (zinc finger)"/>
    <property type="match status" value="1"/>
</dbReference>
<dbReference type="InterPro" id="IPR001926">
    <property type="entry name" value="TrpB-like_PALP"/>
</dbReference>
<keyword evidence="8" id="KW-0663">Pyridoxal phosphate</keyword>
<dbReference type="Proteomes" id="UP001152797">
    <property type="component" value="Unassembled WGS sequence"/>
</dbReference>
<evidence type="ECO:0000256" key="4">
    <source>
        <dbReference type="ARBA" id="ARBA00022741"/>
    </source>
</evidence>
<keyword evidence="9 13" id="KW-1133">Transmembrane helix</keyword>
<feature type="domain" description="UBA" evidence="14">
    <location>
        <begin position="1817"/>
        <end position="1861"/>
    </location>
</feature>
<dbReference type="SMART" id="SM00487">
    <property type="entry name" value="DEXDc"/>
    <property type="match status" value="1"/>
</dbReference>
<feature type="compositionally biased region" description="Low complexity" evidence="12">
    <location>
        <begin position="2254"/>
        <end position="2268"/>
    </location>
</feature>
<protein>
    <submittedName>
        <fullName evidence="22">Cysteine synthase</fullName>
    </submittedName>
</protein>
<dbReference type="InterPro" id="IPR014001">
    <property type="entry name" value="Helicase_ATP-bd"/>
</dbReference>
<feature type="region of interest" description="Disordered" evidence="12">
    <location>
        <begin position="2246"/>
        <end position="2275"/>
    </location>
</feature>
<keyword evidence="10 13" id="KW-0472">Membrane</keyword>
<feature type="transmembrane region" description="Helical" evidence="13">
    <location>
        <begin position="595"/>
        <end position="618"/>
    </location>
</feature>
<dbReference type="EMBL" id="CAMXCT010001369">
    <property type="protein sequence ID" value="CAI3989450.1"/>
    <property type="molecule type" value="Genomic_DNA"/>
</dbReference>
<evidence type="ECO:0000256" key="5">
    <source>
        <dbReference type="ARBA" id="ARBA00022801"/>
    </source>
</evidence>
<dbReference type="GO" id="GO:0005524">
    <property type="term" value="F:ATP binding"/>
    <property type="evidence" value="ECO:0007669"/>
    <property type="project" value="UniProtKB-KW"/>
</dbReference>
<comment type="cofactor">
    <cofactor evidence="1">
        <name>pyridoxal 5'-phosphate</name>
        <dbReference type="ChEBI" id="CHEBI:597326"/>
    </cofactor>
</comment>
<dbReference type="InterPro" id="IPR036640">
    <property type="entry name" value="ABC1_TM_sf"/>
</dbReference>
<dbReference type="PROSITE" id="PS50929">
    <property type="entry name" value="ABC_TM1F"/>
    <property type="match status" value="2"/>
</dbReference>
<dbReference type="GO" id="GO:0008270">
    <property type="term" value="F:zinc ion binding"/>
    <property type="evidence" value="ECO:0007669"/>
    <property type="project" value="UniProtKB-KW"/>
</dbReference>
<dbReference type="Gene3D" id="3.40.50.300">
    <property type="entry name" value="P-loop containing nucleotide triphosphate hydrolases"/>
    <property type="match status" value="2"/>
</dbReference>
<sequence length="3127" mass="344461">MDQLSQRDQMQVMQALNEMQMQEMMNTYNNLVEKCFNECVTSFRTKALESSEEQCVTRCVQKFMSFSQRVSLRFQEKQQQMQLQTATDVLVKPCELKVQRFLVALVCVAALDLEDCDTEDEAKLLDVQLLQTSLQFSSKTRNVMRLEEPSDSQDPQTSEEDTPAEDQSLLQTSLEVSLSSNGSSMLGAEGWRLRPNASCFVDGLLPISGTKPLLLQLGTVHELTNVMDKSVETSQMSLVLYFMDWAHIRPTLILTLYFCLYVFSIVGSPDVAYRVTEKKRIGLAVQPDFYSKVSMHYHMTTAAKKAKDPKSDCSYSTLASLEDSCLEDEVFKRDPLGWLCVSWLNPMVARLGHSWNSAMSKCDPDDLARLTPPEFQAFKVGERFEELWKAEVAQFGDQASFVLVMMRLWTHRRIAWFQFLLFLHVVVGNLYQVFLIQHSLDYFFWLQRYVRENGQLPDMTAPILTSIVAFSFQPLLFAVLCSFEANLSIKFDQCTAGVATVLFQKTQRLPSASLGSDVKQIDDLKPGEQPMVSKKPNAMMVVNNDLIANFHGLVFTFAMSMNATVTVALLLILMVDSSVPGGSSVILPAPDAPMHVVIPIAIPIAPVIPAALTLSLILSGAMGINMMQLQDVMDKRIYMIREIMKGIRIVKCYAWEAAMEEQIKKLRTRELTFLNLYFKLCSNFVALFNIFPRVLTAAGLYGFIRLYGRHDLASIFACLQILASLRQESSILSGGLQRLVTIRISAARIENFLHMEEAPVLAGISEPSWAEIWPKTSSAPRSFKLKGSFKWSREVGSPTVLHDLDLEVKPGELVAICGSVGSGKSTLLEAALGELYPVEAENAFLSRPFVCGYCAQVPHIAEGTIRENIIFGAPFDEARYWKAISASGLESDLKLLPGGDGAFIGARGISLSGGQKARVALARAAYNPKAELLLLDDPFGSVDAPTAAWILEELLCGPMVQNRARIVVLQPERAASQVRQGLRVLAQVTADGKLPWRKWPKPSKVISDGRIVTSGTPSEMSCFAGLVSSPSPTGYQDRGKGRGRVYENITETVGNTPCVKISDAICPKGRTIYAKLEYFNPLSSVKDRLACAIIEDAEKTGKLKPGDTVIEATSGNTGIAVAMLCAQRGYKCVITMAEPFSIERRKLMRFMGAKVIITPKAGKGSGMVAKAKELAEKHGWFLCRQFENEANVKFHYDTTGQEILNDFEGMKLDYYVLGYGTGGTFAGAGKALKEKRPGIKICLGEPADAPLVQSGTKSERNDDGSATGSHPAFKPHPIQGWTPDFIPFITEKGIAATGYDEYVPIPGDAAIQMSQMLAKTQGIFTGISGGASMYAAVEMAKKAPEGSVLVAMLADTGERYLSTPLFASISADMNEEELEISKSTPRAYSCENFKFLAMQKRGATADESVEVTPVGTQDGKEQRPAAIKSQPVPATTLRESEAEGRPTWDMTMKYAAIGKWRNLGNSMIFFSLVLFLYLLCDLSLANCTNALAIDPDVATGGYFSGYLFWLAMGTISLFIGWYFGAAFTLRISAKIHSDVIKRLLHAPIDRFFDKHPVGRIMNRLTMDMATIDLYLFMKISGSIMILFQTMVPLAYVHSIMPLSMTALSIPFYYVVATLYLRYQNTTVPLRYCFKTQSSRTQSYLSDVMTNTVVVRGFGEQKRLTAEYAVAIDCSSKADLTDDRLMKRWLCNRVNYLWTFYNSESWPILAQWIDVLVVLPQSMIEPSLDMMAGALFELIALARVDEYTEVCQEQAMRRVEDTNIRNHSVRYLRKEQASLTMKVVGEEVQVFANGHQLLQSRDDGRALVLANRSDYMARFQDAGCLAVLREVVGRGPSDDALVSALRRSGGDLAAAANIILDAPAVKESRPPAFALKPFSGSTIMLDDDGEGVASKPASPVPVPATPAPAATPAPPSGNAAGGAAPGSFLKMMKVKQEEPERPKKKARTSQGPKSEPSISKTKRSCNVEWALNLGSLEVMAYSTMKLEGGASFQGEDGTMGPLLRSGGRLELKWAVETKKGRPGVGMGKETGQVHFEVNGKTVGKFPSWTSKALVPLLARKLIDAEAVVGKDPPRALDLGTNIPVLVYISLRSSALRTPGQMQSLGNQEGAGKSKAKGQKAVQKAEDDREVQRKATSMLLEKLQLNRPRKAVMDDVPEGTSEKTSRESTGNNAGNSNPMAEEDAEEDVEMSTAAAAQLGRQDHLERHHLPGILLPDGVFETTLRPYQAQAVYWMWQRENPTSTLPSHFKRSGLHDSSTAATCSTRAAPSSPKTSERQLHPMWDEYELPEVTGPLPSSSGRESARFLYYHRTTGALSLDFPDAALAHCRGGILADDMGLGKTVMCLALMALDLGDLPTARSAAPELRALEEAEPFKSKGLFPGQQGQDDGVGGVLVVAPLSLIRQWQSEAQKHFSSSSCPSLYEFHGSARKISTEELRNYGIVMTTYNTLASQNDDSPLFQLYWRRIILDEAHAIKNRCSRQAQAAFQLRGFCRWCVTGTPLQNSVEELFSAIRFLRVEPWCAWPTWRQSVSIPLDKGRQGDSEAMAEALDTARRIVTPLIIRRTKSTVDPNTGEALLRLPAKHVHVHRLQLSLAERDFYETLWTKAKTQFDTFVAAGEVLSKYTHILQLILKLRQALCHPFMVFARESTKDTDLQELEKRYLLDAGGDQVSEAFANQLWEEIKNGQLSDCAICCDAPQDPTMTPCGHIFCRECCFQIIQKFKGECPICRRTGISKKNLTVLPGASRFPAQLMAKASGGSGNSAEASHYSTKMKELMKLLKTDMAEGHRAVVYSQFTSFMDLIGSALDAEGIDQKRFDGSLSLDQRAACVAWLAEETPGRSGARVLLVSLKAGGTGLNLVAASRLYLMDLWWNPAVEEQAIQRVHRIGQKQEVHVYKFVVEDSIDIDLLELHGAKERLLEDALRGGRHSETAGKLTMDDLKRLFNPCRSSLRNLKNSGAELKADLEPRARATDVVIPDAPSEVASAAPGDDVAVESRIDDRELRGPVQVQNEQIQEQPLVACWDAAGDLLEESSHRSVETAVQDSWTAEMPQDVVMAVAGDEATATFSPGDNFDCPKTQEQPLVAAWEAAGDLLEGASRDFGFGEDDISDSELLAACHAAEAYLVQSMEG</sequence>
<evidence type="ECO:0000256" key="9">
    <source>
        <dbReference type="ARBA" id="ARBA00022989"/>
    </source>
</evidence>
<dbReference type="PROSITE" id="PS51194">
    <property type="entry name" value="HELICASE_CTER"/>
    <property type="match status" value="1"/>
</dbReference>
<keyword evidence="11" id="KW-0479">Metal-binding</keyword>
<dbReference type="InterPro" id="IPR000330">
    <property type="entry name" value="SNF2_N"/>
</dbReference>
<feature type="compositionally biased region" description="Polar residues" evidence="12">
    <location>
        <begin position="2096"/>
        <end position="2105"/>
    </location>
</feature>
<dbReference type="SUPFAM" id="SSF144122">
    <property type="entry name" value="Tim10-like"/>
    <property type="match status" value="1"/>
</dbReference>
<dbReference type="InterPro" id="IPR015940">
    <property type="entry name" value="UBA"/>
</dbReference>
<keyword evidence="3 13" id="KW-0812">Transmembrane</keyword>
<feature type="domain" description="ABC transmembrane type-1" evidence="17">
    <location>
        <begin position="599"/>
        <end position="741"/>
    </location>
</feature>
<dbReference type="SMART" id="SM00184">
    <property type="entry name" value="RING"/>
    <property type="match status" value="1"/>
</dbReference>
<dbReference type="Pfam" id="PF00271">
    <property type="entry name" value="Helicase_C"/>
    <property type="match status" value="1"/>
</dbReference>
<keyword evidence="11" id="KW-0862">Zinc</keyword>
<evidence type="ECO:0000256" key="10">
    <source>
        <dbReference type="ARBA" id="ARBA00023136"/>
    </source>
</evidence>
<evidence type="ECO:0000256" key="3">
    <source>
        <dbReference type="ARBA" id="ARBA00022692"/>
    </source>
</evidence>
<dbReference type="PROSITE" id="PS51192">
    <property type="entry name" value="HELICASE_ATP_BIND_1"/>
    <property type="match status" value="1"/>
</dbReference>
<dbReference type="CDD" id="cd18793">
    <property type="entry name" value="SF2_C_SNF"/>
    <property type="match status" value="1"/>
</dbReference>
<keyword evidence="23" id="KW-1185">Reference proteome</keyword>
<evidence type="ECO:0000256" key="1">
    <source>
        <dbReference type="ARBA" id="ARBA00001933"/>
    </source>
</evidence>
<dbReference type="Pfam" id="PF00664">
    <property type="entry name" value="ABC_membrane"/>
    <property type="match status" value="2"/>
</dbReference>
<comment type="caution">
    <text evidence="20">The sequence shown here is derived from an EMBL/GenBank/DDBJ whole genome shotgun (WGS) entry which is preliminary data.</text>
</comment>
<dbReference type="SUPFAM" id="SSF57850">
    <property type="entry name" value="RING/U-box"/>
    <property type="match status" value="1"/>
</dbReference>
<dbReference type="SMART" id="SM00490">
    <property type="entry name" value="HELICc"/>
    <property type="match status" value="1"/>
</dbReference>
<organism evidence="20">
    <name type="scientific">Cladocopium goreaui</name>
    <dbReference type="NCBI Taxonomy" id="2562237"/>
    <lineage>
        <taxon>Eukaryota</taxon>
        <taxon>Sar</taxon>
        <taxon>Alveolata</taxon>
        <taxon>Dinophyceae</taxon>
        <taxon>Suessiales</taxon>
        <taxon>Symbiodiniaceae</taxon>
        <taxon>Cladocopium</taxon>
    </lineage>
</organism>
<evidence type="ECO:0000256" key="2">
    <source>
        <dbReference type="ARBA" id="ARBA00007103"/>
    </source>
</evidence>
<feature type="region of interest" description="Disordered" evidence="12">
    <location>
        <begin position="1250"/>
        <end position="1275"/>
    </location>
</feature>
<dbReference type="GO" id="GO:0009069">
    <property type="term" value="P:serine family amino acid metabolic process"/>
    <property type="evidence" value="ECO:0007669"/>
    <property type="project" value="UniProtKB-ARBA"/>
</dbReference>
<reference evidence="20" key="1">
    <citation type="submission" date="2022-10" db="EMBL/GenBank/DDBJ databases">
        <authorList>
            <person name="Chen Y."/>
            <person name="Dougan E. K."/>
            <person name="Chan C."/>
            <person name="Rhodes N."/>
            <person name="Thang M."/>
        </authorList>
    </citation>
    <scope>NUCLEOTIDE SEQUENCE</scope>
</reference>
<evidence type="ECO:0000256" key="12">
    <source>
        <dbReference type="SAM" id="MobiDB-lite"/>
    </source>
</evidence>
<dbReference type="InterPro" id="IPR003593">
    <property type="entry name" value="AAA+_ATPase"/>
</dbReference>
<feature type="transmembrane region" description="Helical" evidence="13">
    <location>
        <begin position="1467"/>
        <end position="1486"/>
    </location>
</feature>
<keyword evidence="11" id="KW-0863">Zinc-finger</keyword>
<dbReference type="GO" id="GO:0008094">
    <property type="term" value="F:ATP-dependent activity, acting on DNA"/>
    <property type="evidence" value="ECO:0007669"/>
    <property type="project" value="TreeGrafter"/>
</dbReference>
<feature type="region of interest" description="Disordered" evidence="12">
    <location>
        <begin position="2096"/>
        <end position="2190"/>
    </location>
</feature>
<dbReference type="Pfam" id="PF02953">
    <property type="entry name" value="zf-Tim10_DDP"/>
    <property type="match status" value="1"/>
</dbReference>
<evidence type="ECO:0000313" key="23">
    <source>
        <dbReference type="Proteomes" id="UP001152797"/>
    </source>
</evidence>
<feature type="compositionally biased region" description="Basic and acidic residues" evidence="12">
    <location>
        <begin position="2121"/>
        <end position="2131"/>
    </location>
</feature>
<dbReference type="Pfam" id="PF13920">
    <property type="entry name" value="zf-C3HC4_3"/>
    <property type="match status" value="1"/>
</dbReference>
<keyword evidence="7" id="KW-0067">ATP-binding</keyword>
<evidence type="ECO:0000256" key="11">
    <source>
        <dbReference type="PROSITE-ProRule" id="PRU00175"/>
    </source>
</evidence>
<evidence type="ECO:0000313" key="20">
    <source>
        <dbReference type="EMBL" id="CAI3989450.1"/>
    </source>
</evidence>
<dbReference type="OrthoDB" id="10259545at2759"/>
<evidence type="ECO:0000259" key="19">
    <source>
        <dbReference type="PROSITE" id="PS51194"/>
    </source>
</evidence>
<dbReference type="Gene3D" id="3.40.50.1100">
    <property type="match status" value="2"/>
</dbReference>
<feature type="domain" description="ABC transporter" evidence="16">
    <location>
        <begin position="783"/>
        <end position="1033"/>
    </location>
</feature>
<dbReference type="InterPro" id="IPR027417">
    <property type="entry name" value="P-loop_NTPase"/>
</dbReference>
<dbReference type="PROSITE" id="PS00211">
    <property type="entry name" value="ABC_TRANSPORTER_1"/>
    <property type="match status" value="1"/>
</dbReference>
<dbReference type="SMART" id="SM00382">
    <property type="entry name" value="AAA"/>
    <property type="match status" value="1"/>
</dbReference>
<dbReference type="Pfam" id="PF00005">
    <property type="entry name" value="ABC_tran"/>
    <property type="match status" value="1"/>
</dbReference>
<dbReference type="PANTHER" id="PTHR45626:SF22">
    <property type="entry name" value="DNA REPAIR PROTEIN RAD5"/>
    <property type="match status" value="1"/>
</dbReference>
<dbReference type="PROSITE" id="PS50089">
    <property type="entry name" value="ZF_RING_2"/>
    <property type="match status" value="1"/>
</dbReference>
<dbReference type="PROSITE" id="PS50893">
    <property type="entry name" value="ABC_TRANSPORTER_2"/>
    <property type="match status" value="1"/>
</dbReference>
<evidence type="ECO:0000259" key="17">
    <source>
        <dbReference type="PROSITE" id="PS50929"/>
    </source>
</evidence>